<reference evidence="1" key="2">
    <citation type="submission" date="2025-09" db="UniProtKB">
        <authorList>
            <consortium name="Ensembl"/>
        </authorList>
    </citation>
    <scope>IDENTIFICATION</scope>
</reference>
<organism evidence="1 2">
    <name type="scientific">Gadus morhua</name>
    <name type="common">Atlantic cod</name>
    <dbReference type="NCBI Taxonomy" id="8049"/>
    <lineage>
        <taxon>Eukaryota</taxon>
        <taxon>Metazoa</taxon>
        <taxon>Chordata</taxon>
        <taxon>Craniata</taxon>
        <taxon>Vertebrata</taxon>
        <taxon>Euteleostomi</taxon>
        <taxon>Actinopterygii</taxon>
        <taxon>Neopterygii</taxon>
        <taxon>Teleostei</taxon>
        <taxon>Neoteleostei</taxon>
        <taxon>Acanthomorphata</taxon>
        <taxon>Zeiogadaria</taxon>
        <taxon>Gadariae</taxon>
        <taxon>Gadiformes</taxon>
        <taxon>Gadoidei</taxon>
        <taxon>Gadidae</taxon>
        <taxon>Gadus</taxon>
    </lineage>
</organism>
<sequence length="88" mass="10364">VLYPLSKRKKSILREEKAFDRVWHAALWATMRKYNISPNLVRVIQHLYNKATSAVLYNGSLPELPKQLLLWQNSSPYGKTKTSVWHQR</sequence>
<dbReference type="Ensembl" id="ENSGMOT00000032174.1">
    <property type="protein sequence ID" value="ENSGMOP00000056963.1"/>
    <property type="gene ID" value="ENSGMOG00000029633.1"/>
</dbReference>
<dbReference type="Proteomes" id="UP000694546">
    <property type="component" value="Chromosome 3"/>
</dbReference>
<dbReference type="AlphaFoldDB" id="A0A8C5C3W4"/>
<protein>
    <submittedName>
        <fullName evidence="1">Uncharacterized protein</fullName>
    </submittedName>
</protein>
<evidence type="ECO:0000313" key="2">
    <source>
        <dbReference type="Proteomes" id="UP000694546"/>
    </source>
</evidence>
<reference evidence="1" key="1">
    <citation type="submission" date="2025-08" db="UniProtKB">
        <authorList>
            <consortium name="Ensembl"/>
        </authorList>
    </citation>
    <scope>IDENTIFICATION</scope>
</reference>
<evidence type="ECO:0000313" key="1">
    <source>
        <dbReference type="Ensembl" id="ENSGMOP00000056963.1"/>
    </source>
</evidence>
<name>A0A8C5C3W4_GADMO</name>
<accession>A0A8C5C3W4</accession>
<proteinExistence type="predicted"/>
<keyword evidence="2" id="KW-1185">Reference proteome</keyword>